<proteinExistence type="predicted"/>
<accession>A0A8S3WFS9</accession>
<protein>
    <submittedName>
        <fullName evidence="2">(apollo) hypothetical protein</fullName>
    </submittedName>
</protein>
<evidence type="ECO:0000313" key="2">
    <source>
        <dbReference type="EMBL" id="CAG4957027.1"/>
    </source>
</evidence>
<name>A0A8S3WFS9_PARAO</name>
<sequence>MEEYITSIDEFDCGESSSTTEVQNSEAGYSASQATLENSNPATKSKVVQKPAGITGSQQADERYIQYIKYCVAEQEK</sequence>
<dbReference type="Proteomes" id="UP000691718">
    <property type="component" value="Unassembled WGS sequence"/>
</dbReference>
<evidence type="ECO:0000256" key="1">
    <source>
        <dbReference type="SAM" id="MobiDB-lite"/>
    </source>
</evidence>
<reference evidence="2" key="1">
    <citation type="submission" date="2021-04" db="EMBL/GenBank/DDBJ databases">
        <authorList>
            <person name="Tunstrom K."/>
        </authorList>
    </citation>
    <scope>NUCLEOTIDE SEQUENCE</scope>
</reference>
<feature type="compositionally biased region" description="Polar residues" evidence="1">
    <location>
        <begin position="15"/>
        <end position="43"/>
    </location>
</feature>
<comment type="caution">
    <text evidence="2">The sequence shown here is derived from an EMBL/GenBank/DDBJ whole genome shotgun (WGS) entry which is preliminary data.</text>
</comment>
<keyword evidence="3" id="KW-1185">Reference proteome</keyword>
<dbReference type="EMBL" id="CAJQZP010000337">
    <property type="protein sequence ID" value="CAG4957027.1"/>
    <property type="molecule type" value="Genomic_DNA"/>
</dbReference>
<evidence type="ECO:0000313" key="3">
    <source>
        <dbReference type="Proteomes" id="UP000691718"/>
    </source>
</evidence>
<organism evidence="2 3">
    <name type="scientific">Parnassius apollo</name>
    <name type="common">Apollo butterfly</name>
    <name type="synonym">Papilio apollo</name>
    <dbReference type="NCBI Taxonomy" id="110799"/>
    <lineage>
        <taxon>Eukaryota</taxon>
        <taxon>Metazoa</taxon>
        <taxon>Ecdysozoa</taxon>
        <taxon>Arthropoda</taxon>
        <taxon>Hexapoda</taxon>
        <taxon>Insecta</taxon>
        <taxon>Pterygota</taxon>
        <taxon>Neoptera</taxon>
        <taxon>Endopterygota</taxon>
        <taxon>Lepidoptera</taxon>
        <taxon>Glossata</taxon>
        <taxon>Ditrysia</taxon>
        <taxon>Papilionoidea</taxon>
        <taxon>Papilionidae</taxon>
        <taxon>Parnassiinae</taxon>
        <taxon>Parnassini</taxon>
        <taxon>Parnassius</taxon>
        <taxon>Parnassius</taxon>
    </lineage>
</organism>
<dbReference type="OrthoDB" id="8121269at2759"/>
<gene>
    <name evidence="2" type="ORF">PAPOLLO_LOCUS5632</name>
</gene>
<dbReference type="AlphaFoldDB" id="A0A8S3WFS9"/>
<feature type="region of interest" description="Disordered" evidence="1">
    <location>
        <begin position="13"/>
        <end position="55"/>
    </location>
</feature>